<evidence type="ECO:0000256" key="2">
    <source>
        <dbReference type="ARBA" id="ARBA00022741"/>
    </source>
</evidence>
<dbReference type="Pfam" id="PF13732">
    <property type="entry name" value="DrrA1-3_C"/>
    <property type="match status" value="1"/>
</dbReference>
<dbReference type="InterPro" id="IPR003593">
    <property type="entry name" value="AAA+_ATPase"/>
</dbReference>
<dbReference type="InterPro" id="IPR003439">
    <property type="entry name" value="ABC_transporter-like_ATP-bd"/>
</dbReference>
<proteinExistence type="predicted"/>
<evidence type="ECO:0000313" key="6">
    <source>
        <dbReference type="Proteomes" id="UP001596022"/>
    </source>
</evidence>
<sequence>METLIETKDRSVVLDRSEPETILEVRGLQKTYGKKQALKDVSFDLKAGSSFGFLGPNGAGKSTTMKILTGITKASGGHALLFGKDVSKHRDVIARNVGYVPQEITLYEQLSAYDNLNFFGQMYGVSSQTLKTRIPEILKETGLSERAKDLVKTFSGGMKRRINIAAALLHRPKLLILDEPTVGIDPQSRNHIFELIRKLNQEGVTIIYSTHYMEEVETLCDQVAIMDQGKVMANGPLGELLTQYGRKSIYLEAAGLRETPRVNHVKKAYKEGSGWIMETDQIEEVMRELLRLSVERQWDVKQLEVVRPSLESVFLTVTGTALRD</sequence>
<dbReference type="SUPFAM" id="SSF52540">
    <property type="entry name" value="P-loop containing nucleoside triphosphate hydrolases"/>
    <property type="match status" value="1"/>
</dbReference>
<gene>
    <name evidence="5" type="ORF">ACFO4N_14105</name>
</gene>
<feature type="domain" description="ABC transporter" evidence="4">
    <location>
        <begin position="23"/>
        <end position="253"/>
    </location>
</feature>
<comment type="caution">
    <text evidence="5">The sequence shown here is derived from an EMBL/GenBank/DDBJ whole genome shotgun (WGS) entry which is preliminary data.</text>
</comment>
<dbReference type="PROSITE" id="PS50893">
    <property type="entry name" value="ABC_TRANSPORTER_2"/>
    <property type="match status" value="1"/>
</dbReference>
<keyword evidence="3 5" id="KW-0067">ATP-binding</keyword>
<protein>
    <submittedName>
        <fullName evidence="5">ATP-binding cassette domain-containing protein</fullName>
    </submittedName>
</protein>
<dbReference type="PROSITE" id="PS00211">
    <property type="entry name" value="ABC_TRANSPORTER_1"/>
    <property type="match status" value="1"/>
</dbReference>
<reference evidence="6" key="1">
    <citation type="journal article" date="2019" name="Int. J. Syst. Evol. Microbiol.">
        <title>The Global Catalogue of Microorganisms (GCM) 10K type strain sequencing project: providing services to taxonomists for standard genome sequencing and annotation.</title>
        <authorList>
            <consortium name="The Broad Institute Genomics Platform"/>
            <consortium name="The Broad Institute Genome Sequencing Center for Infectious Disease"/>
            <person name="Wu L."/>
            <person name="Ma J."/>
        </authorList>
    </citation>
    <scope>NUCLEOTIDE SEQUENCE [LARGE SCALE GENOMIC DNA]</scope>
    <source>
        <strain evidence="6">CGMCC 1.16306</strain>
    </source>
</reference>
<dbReference type="InterPro" id="IPR017871">
    <property type="entry name" value="ABC_transporter-like_CS"/>
</dbReference>
<dbReference type="InterPro" id="IPR025302">
    <property type="entry name" value="DrrA1/2-like_C"/>
</dbReference>
<keyword evidence="1" id="KW-0813">Transport</keyword>
<dbReference type="RefSeq" id="WP_376846932.1">
    <property type="nucleotide sequence ID" value="NZ_JBHSFW010000012.1"/>
</dbReference>
<keyword evidence="6" id="KW-1185">Reference proteome</keyword>
<evidence type="ECO:0000256" key="1">
    <source>
        <dbReference type="ARBA" id="ARBA00022448"/>
    </source>
</evidence>
<organism evidence="5 6">
    <name type="scientific">Camelliibacillus cellulosilyticus</name>
    <dbReference type="NCBI Taxonomy" id="2174486"/>
    <lineage>
        <taxon>Bacteria</taxon>
        <taxon>Bacillati</taxon>
        <taxon>Bacillota</taxon>
        <taxon>Bacilli</taxon>
        <taxon>Bacillales</taxon>
        <taxon>Sporolactobacillaceae</taxon>
        <taxon>Camelliibacillus</taxon>
    </lineage>
</organism>
<dbReference type="Pfam" id="PF00005">
    <property type="entry name" value="ABC_tran"/>
    <property type="match status" value="1"/>
</dbReference>
<dbReference type="PANTHER" id="PTHR43582:SF2">
    <property type="entry name" value="LINEARMYCIN RESISTANCE ATP-BINDING PROTEIN LNRL"/>
    <property type="match status" value="1"/>
</dbReference>
<dbReference type="InterPro" id="IPR027417">
    <property type="entry name" value="P-loop_NTPase"/>
</dbReference>
<dbReference type="GO" id="GO:0005524">
    <property type="term" value="F:ATP binding"/>
    <property type="evidence" value="ECO:0007669"/>
    <property type="project" value="UniProtKB-KW"/>
</dbReference>
<accession>A0ABV9GNT0</accession>
<dbReference type="EMBL" id="JBHSFW010000012">
    <property type="protein sequence ID" value="MFC4619841.1"/>
    <property type="molecule type" value="Genomic_DNA"/>
</dbReference>
<keyword evidence="2" id="KW-0547">Nucleotide-binding</keyword>
<evidence type="ECO:0000313" key="5">
    <source>
        <dbReference type="EMBL" id="MFC4619841.1"/>
    </source>
</evidence>
<dbReference type="SMART" id="SM00382">
    <property type="entry name" value="AAA"/>
    <property type="match status" value="1"/>
</dbReference>
<name>A0ABV9GNT0_9BACL</name>
<dbReference type="Proteomes" id="UP001596022">
    <property type="component" value="Unassembled WGS sequence"/>
</dbReference>
<dbReference type="PANTHER" id="PTHR43582">
    <property type="entry name" value="LINEARMYCIN RESISTANCE ATP-BINDING PROTEIN LNRL"/>
    <property type="match status" value="1"/>
</dbReference>
<evidence type="ECO:0000259" key="4">
    <source>
        <dbReference type="PROSITE" id="PS50893"/>
    </source>
</evidence>
<evidence type="ECO:0000256" key="3">
    <source>
        <dbReference type="ARBA" id="ARBA00022840"/>
    </source>
</evidence>
<dbReference type="Gene3D" id="3.40.50.300">
    <property type="entry name" value="P-loop containing nucleotide triphosphate hydrolases"/>
    <property type="match status" value="1"/>
</dbReference>